<keyword evidence="4" id="KW-1185">Reference proteome</keyword>
<dbReference type="AlphaFoldDB" id="H0XPN2"/>
<dbReference type="GeneTree" id="ENSGT00940000162979"/>
<feature type="compositionally biased region" description="Pro residues" evidence="1">
    <location>
        <begin position="253"/>
        <end position="262"/>
    </location>
</feature>
<dbReference type="EMBL" id="AAQR03078404">
    <property type="status" value="NOT_ANNOTATED_CDS"/>
    <property type="molecule type" value="Genomic_DNA"/>
</dbReference>
<dbReference type="PANTHER" id="PTHR47080:SF1">
    <property type="entry name" value="CHROMOSOME 16 OPEN READING FRAME 96"/>
    <property type="match status" value="1"/>
</dbReference>
<feature type="compositionally biased region" description="Pro residues" evidence="1">
    <location>
        <begin position="229"/>
        <end position="241"/>
    </location>
</feature>
<organism evidence="3 4">
    <name type="scientific">Otolemur garnettii</name>
    <name type="common">Small-eared galago</name>
    <name type="synonym">Garnett's greater bushbaby</name>
    <dbReference type="NCBI Taxonomy" id="30611"/>
    <lineage>
        <taxon>Eukaryota</taxon>
        <taxon>Metazoa</taxon>
        <taxon>Chordata</taxon>
        <taxon>Craniata</taxon>
        <taxon>Vertebrata</taxon>
        <taxon>Euteleostomi</taxon>
        <taxon>Mammalia</taxon>
        <taxon>Eutheria</taxon>
        <taxon>Euarchontoglires</taxon>
        <taxon>Primates</taxon>
        <taxon>Strepsirrhini</taxon>
        <taxon>Lorisiformes</taxon>
        <taxon>Galagidae</taxon>
        <taxon>Otolemur</taxon>
    </lineage>
</organism>
<reference evidence="4" key="1">
    <citation type="submission" date="2011-03" db="EMBL/GenBank/DDBJ databases">
        <title>Version 3 of the genome sequence of Otolemur garnettii (Bushbaby).</title>
        <authorList>
            <consortium name="The Broad Institute Genome Sequencing Platform"/>
            <person name="Di Palma F."/>
            <person name="Johnson J."/>
            <person name="Lander E.S."/>
            <person name="Lindblad-Toh K."/>
            <person name="Jaffe D.B."/>
            <person name="Gnerre S."/>
            <person name="MacCallum I."/>
            <person name="Przybylski D."/>
            <person name="Ribeiro F.J."/>
            <person name="Burton J.N."/>
            <person name="Walker B.J."/>
            <person name="Sharpe T."/>
            <person name="Hall G."/>
        </authorList>
    </citation>
    <scope>NUCLEOTIDE SEQUENCE [LARGE SCALE GENOMIC DNA]</scope>
</reference>
<dbReference type="STRING" id="30611.ENSOGAP00000018073"/>
<proteinExistence type="predicted"/>
<dbReference type="Proteomes" id="UP000005225">
    <property type="component" value="Unassembled WGS sequence"/>
</dbReference>
<evidence type="ECO:0000259" key="2">
    <source>
        <dbReference type="Pfam" id="PF16043"/>
    </source>
</evidence>
<feature type="domain" description="DUF4795" evidence="2">
    <location>
        <begin position="5"/>
        <end position="75"/>
    </location>
</feature>
<evidence type="ECO:0000256" key="1">
    <source>
        <dbReference type="SAM" id="MobiDB-lite"/>
    </source>
</evidence>
<accession>H0XPN2</accession>
<protein>
    <recommendedName>
        <fullName evidence="2">DUF4795 domain-containing protein</fullName>
    </recommendedName>
</protein>
<dbReference type="HOGENOM" id="CLU_1051889_0_0_1"/>
<dbReference type="OMA" id="KGRMNTQ"/>
<feature type="region of interest" description="Disordered" evidence="1">
    <location>
        <begin position="205"/>
        <end position="262"/>
    </location>
</feature>
<evidence type="ECO:0000313" key="3">
    <source>
        <dbReference type="Ensembl" id="ENSOGAP00000018073.1"/>
    </source>
</evidence>
<name>H0XPN2_OTOGA</name>
<dbReference type="InParanoid" id="H0XPN2"/>
<dbReference type="PANTHER" id="PTHR47080">
    <property type="entry name" value="CHROMOSOME 16 OPEN READING FRAME 96"/>
    <property type="match status" value="1"/>
</dbReference>
<dbReference type="eggNOG" id="ENOG502RC3N">
    <property type="taxonomic scope" value="Eukaryota"/>
</dbReference>
<sequence length="262" mass="29734">GCWQLIRSDLDPLKKEIQEVWKIVRRLLTEGLRYDPDSAAAFRKKLFERVKCISCDRRVEMMTGPQLVTIRKANLQSQLRPASANTYEYLQRQQIREQHQLHLQALDTLRSHQDWGDGPRNDANLKHKSCNLSTLYPYGDPKLIDYDTAEVDILGVDGILYKGRMNTQSGARPLATVDKEQAVLVALSCWRVTKWCSRTHLGSLLPPGLSPRTRDGYSNLPGPQLMMPAWPPSLPPLPPMGPHSRDPQEAPGPSRPSRPPRF</sequence>
<dbReference type="Pfam" id="PF16043">
    <property type="entry name" value="DUF4795"/>
    <property type="match status" value="1"/>
</dbReference>
<reference evidence="3" key="3">
    <citation type="submission" date="2025-09" db="UniProtKB">
        <authorList>
            <consortium name="Ensembl"/>
        </authorList>
    </citation>
    <scope>IDENTIFICATION</scope>
</reference>
<evidence type="ECO:0000313" key="4">
    <source>
        <dbReference type="Proteomes" id="UP000005225"/>
    </source>
</evidence>
<reference evidence="3" key="2">
    <citation type="submission" date="2025-08" db="UniProtKB">
        <authorList>
            <consortium name="Ensembl"/>
        </authorList>
    </citation>
    <scope>IDENTIFICATION</scope>
</reference>
<dbReference type="EMBL" id="AAQR03078405">
    <property type="status" value="NOT_ANNOTATED_CDS"/>
    <property type="molecule type" value="Genomic_DNA"/>
</dbReference>
<dbReference type="Ensembl" id="ENSOGAT00000032343.1">
    <property type="protein sequence ID" value="ENSOGAP00000018073.1"/>
    <property type="gene ID" value="ENSOGAG00000024923.1"/>
</dbReference>
<dbReference type="InterPro" id="IPR032013">
    <property type="entry name" value="DUF4795"/>
</dbReference>